<dbReference type="AlphaFoldDB" id="A0A0D2JIS0"/>
<dbReference type="GeneID" id="25288475"/>
<evidence type="ECO:0000256" key="1">
    <source>
        <dbReference type="SAM" id="MobiDB-lite"/>
    </source>
</evidence>
<dbReference type="RefSeq" id="XP_013276461.1">
    <property type="nucleotide sequence ID" value="XM_013421007.1"/>
</dbReference>
<dbReference type="OrthoDB" id="4159781at2759"/>
<organism evidence="2 3">
    <name type="scientific">Rhinocladiella mackenziei CBS 650.93</name>
    <dbReference type="NCBI Taxonomy" id="1442369"/>
    <lineage>
        <taxon>Eukaryota</taxon>
        <taxon>Fungi</taxon>
        <taxon>Dikarya</taxon>
        <taxon>Ascomycota</taxon>
        <taxon>Pezizomycotina</taxon>
        <taxon>Eurotiomycetes</taxon>
        <taxon>Chaetothyriomycetidae</taxon>
        <taxon>Chaetothyriales</taxon>
        <taxon>Herpotrichiellaceae</taxon>
        <taxon>Rhinocladiella</taxon>
    </lineage>
</organism>
<protein>
    <submittedName>
        <fullName evidence="2">Uncharacterized protein</fullName>
    </submittedName>
</protein>
<feature type="region of interest" description="Disordered" evidence="1">
    <location>
        <begin position="25"/>
        <end position="99"/>
    </location>
</feature>
<dbReference type="Proteomes" id="UP000053617">
    <property type="component" value="Unassembled WGS sequence"/>
</dbReference>
<dbReference type="STRING" id="1442369.A0A0D2JIS0"/>
<dbReference type="PANTHER" id="PTHR37540:SF5">
    <property type="entry name" value="TRANSCRIPTION FACTOR DOMAIN-CONTAINING PROTEIN"/>
    <property type="match status" value="1"/>
</dbReference>
<dbReference type="EMBL" id="KN847475">
    <property type="protein sequence ID" value="KIX09325.1"/>
    <property type="molecule type" value="Genomic_DNA"/>
</dbReference>
<reference evidence="2 3" key="1">
    <citation type="submission" date="2015-01" db="EMBL/GenBank/DDBJ databases">
        <title>The Genome Sequence of Rhinocladiella mackenzie CBS 650.93.</title>
        <authorList>
            <consortium name="The Broad Institute Genomics Platform"/>
            <person name="Cuomo C."/>
            <person name="de Hoog S."/>
            <person name="Gorbushina A."/>
            <person name="Stielow B."/>
            <person name="Teixiera M."/>
            <person name="Abouelleil A."/>
            <person name="Chapman S.B."/>
            <person name="Priest M."/>
            <person name="Young S.K."/>
            <person name="Wortman J."/>
            <person name="Nusbaum C."/>
            <person name="Birren B."/>
        </authorList>
    </citation>
    <scope>NUCLEOTIDE SEQUENCE [LARGE SCALE GENOMIC DNA]</scope>
    <source>
        <strain evidence="2 3">CBS 650.93</strain>
    </source>
</reference>
<dbReference type="PANTHER" id="PTHR37540">
    <property type="entry name" value="TRANSCRIPTION FACTOR (ACR-2), PUTATIVE-RELATED-RELATED"/>
    <property type="match status" value="1"/>
</dbReference>
<sequence>MTRPALKFIDCAPLDKTQTAQIRRQVRSHAARCAGGDIPDTEDQSSQKDVPRKRRRRRPYLSWTVPIKQTEHPQEQHQQQQSDVQNHKQSSESSSPLTALSGTTLIPASKSPVYHQPFVSVVLHNYLQHLAVAIPEIDGEGQSALLRTRWFPLVINSPLVFQVIVLFSASHYAAQRQDRAFAETILSLKQCALTGIRQSLSVRKGSMVRDELIAATAKMASYEAIYGTEQAYHSHMKGVEEMVKVRGGLHTLGLDGLMSRLLIFIDTNSAFLLNTHLHLSGSGSYFPRLEPFVFPANPSRFIGEV</sequence>
<accession>A0A0D2JIS0</accession>
<evidence type="ECO:0000313" key="3">
    <source>
        <dbReference type="Proteomes" id="UP000053617"/>
    </source>
</evidence>
<name>A0A0D2JIS0_9EURO</name>
<keyword evidence="3" id="KW-1185">Reference proteome</keyword>
<evidence type="ECO:0000313" key="2">
    <source>
        <dbReference type="EMBL" id="KIX09325.1"/>
    </source>
</evidence>
<dbReference type="VEuPathDB" id="FungiDB:Z518_00404"/>
<dbReference type="InterPro" id="IPR021858">
    <property type="entry name" value="Fun_TF"/>
</dbReference>
<gene>
    <name evidence="2" type="ORF">Z518_00404</name>
</gene>
<proteinExistence type="predicted"/>
<dbReference type="Pfam" id="PF11951">
    <property type="entry name" value="Fungal_trans_2"/>
    <property type="match status" value="1"/>
</dbReference>
<dbReference type="HOGENOM" id="CLU_051520_1_0_1"/>